<keyword evidence="1" id="KW-0812">Transmembrane</keyword>
<reference evidence="2 3" key="1">
    <citation type="submission" date="2024-01" db="EMBL/GenBank/DDBJ databases">
        <title>A telomere-to-telomere, gap-free genome of sweet tea (Lithocarpus litseifolius).</title>
        <authorList>
            <person name="Zhou J."/>
        </authorList>
    </citation>
    <scope>NUCLEOTIDE SEQUENCE [LARGE SCALE GENOMIC DNA]</scope>
    <source>
        <strain evidence="2">Zhou-2022a</strain>
        <tissue evidence="2">Leaf</tissue>
    </source>
</reference>
<proteinExistence type="predicted"/>
<feature type="transmembrane region" description="Helical" evidence="1">
    <location>
        <begin position="68"/>
        <end position="93"/>
    </location>
</feature>
<evidence type="ECO:0000313" key="2">
    <source>
        <dbReference type="EMBL" id="KAK9987668.1"/>
    </source>
</evidence>
<sequence length="214" mass="24801">MFLDLARMIVSYHRRKRFAGDLPGQVRIHLNPGGQLLAELPYEPIQSNDAQMLREGIMCDVSHFRRMVALLFMICFPTANVDALLSMLFNLFFSPIFTVDSCCYSAFQFFHSIFYSAKERVKFIHTFWKTMYRQKSQSSIPILYLKGRKSMVFENGGREIIIGHFIRDLDIIAMQLRFNTCTCGIQDIVQRCWMQSSEASTVDGLVCQRPLNII</sequence>
<keyword evidence="1" id="KW-1133">Transmembrane helix</keyword>
<comment type="caution">
    <text evidence="2">The sequence shown here is derived from an EMBL/GenBank/DDBJ whole genome shotgun (WGS) entry which is preliminary data.</text>
</comment>
<dbReference type="AlphaFoldDB" id="A0AAW2BPU7"/>
<protein>
    <submittedName>
        <fullName evidence="2">Uncharacterized protein</fullName>
    </submittedName>
</protein>
<dbReference type="Proteomes" id="UP001459277">
    <property type="component" value="Unassembled WGS sequence"/>
</dbReference>
<organism evidence="2 3">
    <name type="scientific">Lithocarpus litseifolius</name>
    <dbReference type="NCBI Taxonomy" id="425828"/>
    <lineage>
        <taxon>Eukaryota</taxon>
        <taxon>Viridiplantae</taxon>
        <taxon>Streptophyta</taxon>
        <taxon>Embryophyta</taxon>
        <taxon>Tracheophyta</taxon>
        <taxon>Spermatophyta</taxon>
        <taxon>Magnoliopsida</taxon>
        <taxon>eudicotyledons</taxon>
        <taxon>Gunneridae</taxon>
        <taxon>Pentapetalae</taxon>
        <taxon>rosids</taxon>
        <taxon>fabids</taxon>
        <taxon>Fagales</taxon>
        <taxon>Fagaceae</taxon>
        <taxon>Lithocarpus</taxon>
    </lineage>
</organism>
<accession>A0AAW2BPU7</accession>
<evidence type="ECO:0000256" key="1">
    <source>
        <dbReference type="SAM" id="Phobius"/>
    </source>
</evidence>
<keyword evidence="3" id="KW-1185">Reference proteome</keyword>
<evidence type="ECO:0000313" key="3">
    <source>
        <dbReference type="Proteomes" id="UP001459277"/>
    </source>
</evidence>
<keyword evidence="1" id="KW-0472">Membrane</keyword>
<name>A0AAW2BPU7_9ROSI</name>
<dbReference type="EMBL" id="JAZDWU010000010">
    <property type="protein sequence ID" value="KAK9987668.1"/>
    <property type="molecule type" value="Genomic_DNA"/>
</dbReference>
<gene>
    <name evidence="2" type="ORF">SO802_027907</name>
</gene>